<comment type="similarity">
    <text evidence="2 10">Belongs to the beta sliding clamp family.</text>
</comment>
<dbReference type="SUPFAM" id="SSF55979">
    <property type="entry name" value="DNA clamp"/>
    <property type="match status" value="3"/>
</dbReference>
<evidence type="ECO:0000256" key="1">
    <source>
        <dbReference type="ARBA" id="ARBA00004496"/>
    </source>
</evidence>
<dbReference type="GO" id="GO:0005737">
    <property type="term" value="C:cytoplasm"/>
    <property type="evidence" value="ECO:0007669"/>
    <property type="project" value="UniProtKB-SubCell"/>
</dbReference>
<evidence type="ECO:0000259" key="11">
    <source>
        <dbReference type="Pfam" id="PF00712"/>
    </source>
</evidence>
<evidence type="ECO:0000256" key="8">
    <source>
        <dbReference type="ARBA" id="ARBA00022932"/>
    </source>
</evidence>
<comment type="function">
    <text evidence="10">Confers DNA tethering and processivity to DNA polymerases and other proteins. Acts as a clamp, forming a ring around DNA (a reaction catalyzed by the clamp-loading complex) which diffuses in an ATP-independent manner freely and bidirectionally along dsDNA. Initially characterized for its ability to contact the catalytic subunit of DNA polymerase III (Pol III), a complex, multichain enzyme responsible for most of the replicative synthesis in bacteria; Pol III exhibits 3'-5' exonuclease proofreading activity. The beta chain is required for initiation of replication as well as for processivity of DNA replication.</text>
</comment>
<dbReference type="KEGG" id="phm:PSMK_03840"/>
<evidence type="ECO:0000256" key="10">
    <source>
        <dbReference type="PIRNR" id="PIRNR000804"/>
    </source>
</evidence>
<evidence type="ECO:0000256" key="3">
    <source>
        <dbReference type="ARBA" id="ARBA00021035"/>
    </source>
</evidence>
<comment type="subunit">
    <text evidence="10">Forms a ring-shaped head-to-tail homodimer around DNA.</text>
</comment>
<dbReference type="InterPro" id="IPR046938">
    <property type="entry name" value="DNA_clamp_sf"/>
</dbReference>
<dbReference type="PANTHER" id="PTHR30478">
    <property type="entry name" value="DNA POLYMERASE III SUBUNIT BETA"/>
    <property type="match status" value="1"/>
</dbReference>
<dbReference type="Pfam" id="PF02767">
    <property type="entry name" value="DNA_pol3_beta_2"/>
    <property type="match status" value="1"/>
</dbReference>
<dbReference type="AlphaFoldDB" id="I0IBA5"/>
<evidence type="ECO:0000256" key="5">
    <source>
        <dbReference type="ARBA" id="ARBA00022679"/>
    </source>
</evidence>
<dbReference type="InterPro" id="IPR022637">
    <property type="entry name" value="DNA_polIII_beta_cen"/>
</dbReference>
<keyword evidence="9" id="KW-0238">DNA-binding</keyword>
<dbReference type="GO" id="GO:0008408">
    <property type="term" value="F:3'-5' exonuclease activity"/>
    <property type="evidence" value="ECO:0007669"/>
    <property type="project" value="InterPro"/>
</dbReference>
<dbReference type="GO" id="GO:0003887">
    <property type="term" value="F:DNA-directed DNA polymerase activity"/>
    <property type="evidence" value="ECO:0007669"/>
    <property type="project" value="UniProtKB-UniRule"/>
</dbReference>
<evidence type="ECO:0000313" key="15">
    <source>
        <dbReference type="Proteomes" id="UP000007881"/>
    </source>
</evidence>
<keyword evidence="15" id="KW-1185">Reference proteome</keyword>
<dbReference type="GO" id="GO:0003677">
    <property type="term" value="F:DNA binding"/>
    <property type="evidence" value="ECO:0007669"/>
    <property type="project" value="UniProtKB-UniRule"/>
</dbReference>
<dbReference type="NCBIfam" id="TIGR00663">
    <property type="entry name" value="dnan"/>
    <property type="match status" value="1"/>
</dbReference>
<dbReference type="RefSeq" id="WP_014435763.1">
    <property type="nucleotide sequence ID" value="NC_017080.1"/>
</dbReference>
<dbReference type="Gene3D" id="3.70.10.10">
    <property type="match status" value="1"/>
</dbReference>
<feature type="domain" description="DNA polymerase III beta sliding clamp central" evidence="12">
    <location>
        <begin position="134"/>
        <end position="251"/>
    </location>
</feature>
<dbReference type="Gene3D" id="3.10.150.10">
    <property type="entry name" value="DNA Polymerase III, subunit A, domain 2"/>
    <property type="match status" value="1"/>
</dbReference>
<evidence type="ECO:0000256" key="7">
    <source>
        <dbReference type="ARBA" id="ARBA00022705"/>
    </source>
</evidence>
<organism evidence="14 15">
    <name type="scientific">Phycisphaera mikurensis (strain NBRC 102666 / KCTC 22515 / FYK2301M01)</name>
    <dbReference type="NCBI Taxonomy" id="1142394"/>
    <lineage>
        <taxon>Bacteria</taxon>
        <taxon>Pseudomonadati</taxon>
        <taxon>Planctomycetota</taxon>
        <taxon>Phycisphaerae</taxon>
        <taxon>Phycisphaerales</taxon>
        <taxon>Phycisphaeraceae</taxon>
        <taxon>Phycisphaera</taxon>
    </lineage>
</organism>
<keyword evidence="7 10" id="KW-0235">DNA replication</keyword>
<dbReference type="Pfam" id="PF00712">
    <property type="entry name" value="DNA_pol3_beta"/>
    <property type="match status" value="1"/>
</dbReference>
<reference evidence="14 15" key="1">
    <citation type="submission" date="2012-02" db="EMBL/GenBank/DDBJ databases">
        <title>Complete genome sequence of Phycisphaera mikurensis NBRC 102666.</title>
        <authorList>
            <person name="Ankai A."/>
            <person name="Hosoyama A."/>
            <person name="Terui Y."/>
            <person name="Sekine M."/>
            <person name="Fukai R."/>
            <person name="Kato Y."/>
            <person name="Nakamura S."/>
            <person name="Yamada-Narita S."/>
            <person name="Kawakoshi A."/>
            <person name="Fukunaga Y."/>
            <person name="Yamazaki S."/>
            <person name="Fujita N."/>
        </authorList>
    </citation>
    <scope>NUCLEOTIDE SEQUENCE [LARGE SCALE GENOMIC DNA]</scope>
    <source>
        <strain evidence="15">NBRC 102666 / KCTC 22515 / FYK2301M01</strain>
    </source>
</reference>
<proteinExistence type="inferred from homology"/>
<dbReference type="EMBL" id="AP012338">
    <property type="protein sequence ID" value="BAM02543.1"/>
    <property type="molecule type" value="Genomic_DNA"/>
</dbReference>
<dbReference type="GO" id="GO:0009360">
    <property type="term" value="C:DNA polymerase III complex"/>
    <property type="evidence" value="ECO:0007669"/>
    <property type="project" value="InterPro"/>
</dbReference>
<dbReference type="OrthoDB" id="8421503at2"/>
<dbReference type="InterPro" id="IPR001001">
    <property type="entry name" value="DNA_polIII_beta"/>
</dbReference>
<dbReference type="CDD" id="cd00140">
    <property type="entry name" value="beta_clamp"/>
    <property type="match status" value="1"/>
</dbReference>
<evidence type="ECO:0000256" key="4">
    <source>
        <dbReference type="ARBA" id="ARBA00022490"/>
    </source>
</evidence>
<sequence>MKVICDRRVLIDALALMGGVVLTRTPKPVLSCVKLSAASPDADEPGLTLEATDAEISVRLRSERVEVAEAGESLLPADKLSSIVRESIDSTITLATDGDVTLVTGSDSKFKIFGQPVGDFPAVAAFPGEADFRIKAGELHRLIAQTIFATARENSRYAINGVLFERAGQQVTVVATDGHRLALAKGRCVAADGGSDEAVKSSIVPAKTLNLLLRLFDDAEQEVEVKLADNRIHFRTDQAVLASSLVEGNFPPYSDVIPKDGDKKATLPTDGFISAVRRAALLTNEESKGVRMAFAEGGLTLTSRAPEMGEAEVSLPLADYTGDALEIGFNPAYLLDALKVVDDEKLQFEFKAPNKPGVLRTGPDFLYVVMPVNLS</sequence>
<keyword evidence="6 10" id="KW-0548">Nucleotidyltransferase</keyword>
<feature type="domain" description="DNA polymerase III beta sliding clamp N-terminal" evidence="11">
    <location>
        <begin position="1"/>
        <end position="123"/>
    </location>
</feature>
<dbReference type="InterPro" id="IPR022635">
    <property type="entry name" value="DNA_polIII_beta_C"/>
</dbReference>
<dbReference type="PIRSF" id="PIRSF000804">
    <property type="entry name" value="DNA_pol_III_b"/>
    <property type="match status" value="1"/>
</dbReference>
<dbReference type="Pfam" id="PF02768">
    <property type="entry name" value="DNA_pol3_beta_3"/>
    <property type="match status" value="1"/>
</dbReference>
<evidence type="ECO:0000259" key="12">
    <source>
        <dbReference type="Pfam" id="PF02767"/>
    </source>
</evidence>
<dbReference type="InterPro" id="IPR022634">
    <property type="entry name" value="DNA_polIII_beta_N"/>
</dbReference>
<dbReference type="HOGENOM" id="CLU_038149_2_1_0"/>
<keyword evidence="4 10" id="KW-0963">Cytoplasm</keyword>
<protein>
    <recommendedName>
        <fullName evidence="3 10">Beta sliding clamp</fullName>
    </recommendedName>
</protein>
<dbReference type="Proteomes" id="UP000007881">
    <property type="component" value="Chromosome"/>
</dbReference>
<gene>
    <name evidence="14" type="primary">dnaN</name>
    <name evidence="14" type="ordered locus">PSMK_03840</name>
</gene>
<evidence type="ECO:0000313" key="14">
    <source>
        <dbReference type="EMBL" id="BAM02543.1"/>
    </source>
</evidence>
<dbReference type="eggNOG" id="COG0592">
    <property type="taxonomic scope" value="Bacteria"/>
</dbReference>
<evidence type="ECO:0000256" key="9">
    <source>
        <dbReference type="ARBA" id="ARBA00023125"/>
    </source>
</evidence>
<keyword evidence="5 10" id="KW-0808">Transferase</keyword>
<feature type="domain" description="DNA polymerase III beta sliding clamp C-terminal" evidence="13">
    <location>
        <begin position="256"/>
        <end position="372"/>
    </location>
</feature>
<name>I0IBA5_PHYMF</name>
<evidence type="ECO:0000256" key="2">
    <source>
        <dbReference type="ARBA" id="ARBA00010752"/>
    </source>
</evidence>
<dbReference type="STRING" id="1142394.PSMK_03840"/>
<dbReference type="SMART" id="SM00480">
    <property type="entry name" value="POL3Bc"/>
    <property type="match status" value="1"/>
</dbReference>
<dbReference type="GO" id="GO:0006271">
    <property type="term" value="P:DNA strand elongation involved in DNA replication"/>
    <property type="evidence" value="ECO:0007669"/>
    <property type="project" value="TreeGrafter"/>
</dbReference>
<accession>I0IBA5</accession>
<evidence type="ECO:0000259" key="13">
    <source>
        <dbReference type="Pfam" id="PF02768"/>
    </source>
</evidence>
<comment type="subcellular location">
    <subcellularLocation>
        <location evidence="1 10">Cytoplasm</location>
    </subcellularLocation>
</comment>
<keyword evidence="8 10" id="KW-0239">DNA-directed DNA polymerase</keyword>
<dbReference type="PANTHER" id="PTHR30478:SF0">
    <property type="entry name" value="BETA SLIDING CLAMP"/>
    <property type="match status" value="1"/>
</dbReference>
<evidence type="ECO:0000256" key="6">
    <source>
        <dbReference type="ARBA" id="ARBA00022695"/>
    </source>
</evidence>